<evidence type="ECO:0000256" key="1">
    <source>
        <dbReference type="SAM" id="MobiDB-lite"/>
    </source>
</evidence>
<comment type="caution">
    <text evidence="2">The sequence shown here is derived from an EMBL/GenBank/DDBJ whole genome shotgun (WGS) entry which is preliminary data.</text>
</comment>
<protein>
    <submittedName>
        <fullName evidence="2">Uncharacterized protein</fullName>
    </submittedName>
</protein>
<accession>A0A8H3FIS5</accession>
<organism evidence="2 3">
    <name type="scientific">Heterodermia speciosa</name>
    <dbReference type="NCBI Taxonomy" id="116794"/>
    <lineage>
        <taxon>Eukaryota</taxon>
        <taxon>Fungi</taxon>
        <taxon>Dikarya</taxon>
        <taxon>Ascomycota</taxon>
        <taxon>Pezizomycotina</taxon>
        <taxon>Lecanoromycetes</taxon>
        <taxon>OSLEUM clade</taxon>
        <taxon>Lecanoromycetidae</taxon>
        <taxon>Caliciales</taxon>
        <taxon>Physciaceae</taxon>
        <taxon>Heterodermia</taxon>
    </lineage>
</organism>
<feature type="region of interest" description="Disordered" evidence="1">
    <location>
        <begin position="96"/>
        <end position="229"/>
    </location>
</feature>
<proteinExistence type="predicted"/>
<feature type="compositionally biased region" description="Basic and acidic residues" evidence="1">
    <location>
        <begin position="183"/>
        <end position="208"/>
    </location>
</feature>
<keyword evidence="3" id="KW-1185">Reference proteome</keyword>
<evidence type="ECO:0000313" key="2">
    <source>
        <dbReference type="EMBL" id="CAF9923552.1"/>
    </source>
</evidence>
<dbReference type="Proteomes" id="UP000664521">
    <property type="component" value="Unassembled WGS sequence"/>
</dbReference>
<feature type="compositionally biased region" description="Basic and acidic residues" evidence="1">
    <location>
        <begin position="113"/>
        <end position="128"/>
    </location>
</feature>
<dbReference type="AlphaFoldDB" id="A0A8H3FIS5"/>
<feature type="compositionally biased region" description="Low complexity" evidence="1">
    <location>
        <begin position="96"/>
        <end position="111"/>
    </location>
</feature>
<sequence length="260" mass="29370">MNNVIDIYFENSRHYLDDNEEQPYQISRSVFERELTKSLLQCKLEFEPKMALLHAILTGEQFDRWWSDTKRSLNLDEAQTERYKVDQTLCRNPLSLSIASDSDSSDGANSSTEYHDEDTIRADQDVKVEPSSPGAATPPLYHDETTIGTGPDVNADPSSPDAATEYVANYGDVSRPRRRRRPLKEYGPEIERIEKAQAKEDGAYDPRKGLKVKRGGRSGGGPSTYKRNMDIVDRSLAKFDAQRRIKAEAEDGDDEVMADT</sequence>
<gene>
    <name evidence="2" type="ORF">HETSPECPRED_005355</name>
</gene>
<reference evidence="2" key="1">
    <citation type="submission" date="2021-03" db="EMBL/GenBank/DDBJ databases">
        <authorList>
            <person name="Tagirdzhanova G."/>
        </authorList>
    </citation>
    <scope>NUCLEOTIDE SEQUENCE</scope>
</reference>
<evidence type="ECO:0000313" key="3">
    <source>
        <dbReference type="Proteomes" id="UP000664521"/>
    </source>
</evidence>
<dbReference type="EMBL" id="CAJPDS010000033">
    <property type="protein sequence ID" value="CAF9923552.1"/>
    <property type="molecule type" value="Genomic_DNA"/>
</dbReference>
<name>A0A8H3FIS5_9LECA</name>